<comment type="caution">
    <text evidence="10">The sequence shown here is derived from an EMBL/GenBank/DDBJ whole genome shotgun (WGS) entry which is preliminary data.</text>
</comment>
<feature type="signal peptide" evidence="8">
    <location>
        <begin position="1"/>
        <end position="17"/>
    </location>
</feature>
<protein>
    <recommendedName>
        <fullName evidence="9">C2H2-type domain-containing protein</fullName>
    </recommendedName>
</protein>
<sequence>MTLKHLVALCLAGSLGAAWGRAGDPQRPLPPWHAKAGVICHDCHQKEKPTTAAVADESCMVCHGDYPAMAELTKHLPVNPHAPPKPPHAGPFACPECHHQHKPAVVKCLECHPDFKLKPR</sequence>
<keyword evidence="5" id="KW-0479">Metal-binding</keyword>
<evidence type="ECO:0000313" key="10">
    <source>
        <dbReference type="EMBL" id="GLH69608.1"/>
    </source>
</evidence>
<reference evidence="10 11" key="1">
    <citation type="journal article" date="2023" name="Antonie Van Leeuwenhoek">
        <title>Mesoterricola silvestris gen. nov., sp. nov., Mesoterricola sediminis sp. nov., Geothrix oryzae sp. nov., Geothrix edaphica sp. nov., Geothrix rubra sp. nov., and Geothrix limicola sp. nov., six novel members of Acidobacteriota isolated from soils.</title>
        <authorList>
            <person name="Itoh H."/>
            <person name="Sugisawa Y."/>
            <person name="Mise K."/>
            <person name="Xu Z."/>
            <person name="Kuniyasu M."/>
            <person name="Ushijima N."/>
            <person name="Kawano K."/>
            <person name="Kobayashi E."/>
            <person name="Shiratori Y."/>
            <person name="Masuda Y."/>
            <person name="Senoo K."/>
        </authorList>
    </citation>
    <scope>NUCLEOTIDE SEQUENCE [LARGE SCALE GENOMIC DNA]</scope>
    <source>
        <strain evidence="10 11">Red803</strain>
    </source>
</reference>
<dbReference type="InterPro" id="IPR012286">
    <property type="entry name" value="Tetrahaem_cytochrome"/>
</dbReference>
<dbReference type="SUPFAM" id="SSF48695">
    <property type="entry name" value="Multiheme cytochromes"/>
    <property type="match status" value="1"/>
</dbReference>
<feature type="domain" description="C2H2-type" evidence="9">
    <location>
        <begin position="59"/>
        <end position="81"/>
    </location>
</feature>
<evidence type="ECO:0000256" key="7">
    <source>
        <dbReference type="ARBA" id="ARBA00023004"/>
    </source>
</evidence>
<evidence type="ECO:0000259" key="9">
    <source>
        <dbReference type="PROSITE" id="PS00028"/>
    </source>
</evidence>
<keyword evidence="11" id="KW-1185">Reference proteome</keyword>
<gene>
    <name evidence="10" type="ORF">GETHPA_11410</name>
</gene>
<keyword evidence="7" id="KW-0408">Iron</keyword>
<accession>A0ABQ5Q4I4</accession>
<evidence type="ECO:0000256" key="3">
    <source>
        <dbReference type="ARBA" id="ARBA00022448"/>
    </source>
</evidence>
<proteinExistence type="predicted"/>
<dbReference type="PROSITE" id="PS00028">
    <property type="entry name" value="ZINC_FINGER_C2H2_1"/>
    <property type="match status" value="1"/>
</dbReference>
<evidence type="ECO:0000256" key="6">
    <source>
        <dbReference type="ARBA" id="ARBA00022982"/>
    </source>
</evidence>
<keyword evidence="4" id="KW-0349">Heme</keyword>
<dbReference type="InterPro" id="IPR013087">
    <property type="entry name" value="Znf_C2H2_type"/>
</dbReference>
<feature type="chain" id="PRO_5045907408" description="C2H2-type domain-containing protein" evidence="8">
    <location>
        <begin position="18"/>
        <end position="120"/>
    </location>
</feature>
<keyword evidence="8" id="KW-0732">Signal</keyword>
<evidence type="ECO:0000256" key="1">
    <source>
        <dbReference type="ARBA" id="ARBA00001926"/>
    </source>
</evidence>
<organism evidence="10 11">
    <name type="scientific">Geothrix rubra</name>
    <dbReference type="NCBI Taxonomy" id="2927977"/>
    <lineage>
        <taxon>Bacteria</taxon>
        <taxon>Pseudomonadati</taxon>
        <taxon>Acidobacteriota</taxon>
        <taxon>Holophagae</taxon>
        <taxon>Holophagales</taxon>
        <taxon>Holophagaceae</taxon>
        <taxon>Geothrix</taxon>
    </lineage>
</organism>
<keyword evidence="6" id="KW-0249">Electron transport</keyword>
<name>A0ABQ5Q4I4_9BACT</name>
<dbReference type="Proteomes" id="UP001165089">
    <property type="component" value="Unassembled WGS sequence"/>
</dbReference>
<comment type="cofactor">
    <cofactor evidence="1">
        <name>heme c</name>
        <dbReference type="ChEBI" id="CHEBI:61717"/>
    </cofactor>
</comment>
<dbReference type="Pfam" id="PF14537">
    <property type="entry name" value="Cytochrom_c3_2"/>
    <property type="match status" value="1"/>
</dbReference>
<evidence type="ECO:0000256" key="5">
    <source>
        <dbReference type="ARBA" id="ARBA00022723"/>
    </source>
</evidence>
<dbReference type="InterPro" id="IPR036280">
    <property type="entry name" value="Multihaem_cyt_sf"/>
</dbReference>
<dbReference type="RefSeq" id="WP_285723624.1">
    <property type="nucleotide sequence ID" value="NZ_BSDD01000002.1"/>
</dbReference>
<evidence type="ECO:0000256" key="2">
    <source>
        <dbReference type="ARBA" id="ARBA00004196"/>
    </source>
</evidence>
<evidence type="ECO:0000256" key="4">
    <source>
        <dbReference type="ARBA" id="ARBA00022617"/>
    </source>
</evidence>
<evidence type="ECO:0000256" key="8">
    <source>
        <dbReference type="SAM" id="SignalP"/>
    </source>
</evidence>
<dbReference type="EMBL" id="BSDD01000002">
    <property type="protein sequence ID" value="GLH69608.1"/>
    <property type="molecule type" value="Genomic_DNA"/>
</dbReference>
<dbReference type="Gene3D" id="1.10.1130.10">
    <property type="entry name" value="Flavocytochrome C3, Chain A"/>
    <property type="match status" value="1"/>
</dbReference>
<evidence type="ECO:0000313" key="11">
    <source>
        <dbReference type="Proteomes" id="UP001165089"/>
    </source>
</evidence>
<comment type="subcellular location">
    <subcellularLocation>
        <location evidence="2">Cell envelope</location>
    </subcellularLocation>
</comment>
<keyword evidence="3" id="KW-0813">Transport</keyword>